<dbReference type="CDD" id="cd03801">
    <property type="entry name" value="GT4_PimA-like"/>
    <property type="match status" value="1"/>
</dbReference>
<keyword evidence="4" id="KW-1185">Reference proteome</keyword>
<dbReference type="Gene3D" id="3.40.50.2000">
    <property type="entry name" value="Glycogen Phosphorylase B"/>
    <property type="match status" value="1"/>
</dbReference>
<evidence type="ECO:0000256" key="1">
    <source>
        <dbReference type="ARBA" id="ARBA00022679"/>
    </source>
</evidence>
<keyword evidence="1 3" id="KW-0808">Transferase</keyword>
<dbReference type="KEGG" id="sjp:SJA_C1-30230"/>
<feature type="domain" description="Glycosyl transferase family 1" evidence="2">
    <location>
        <begin position="172"/>
        <end position="328"/>
    </location>
</feature>
<name>D4Z5H5_SPHIU</name>
<dbReference type="EMBL" id="AP010803">
    <property type="protein sequence ID" value="BAI97857.1"/>
    <property type="molecule type" value="Genomic_DNA"/>
</dbReference>
<sequence>MKIGIVSSTVPHINGGYRMFVDQLAPELEKAGHKVEKIWLPFSGDPTTMFEEMIGFRMMNLENICDMVICCRPPAHVIKHSRKVVWFIHHERIFYDLWDSEYNNFPRTPYWNSFRKNLMNADGNALDEAYKVFSNSKVVSDRLKNFNGIESEVLYPPLSREKNFVSHNYGSELLFVCRIEHHKRQHLALEAMAQTHTPVRLRIAGAASNSEYLASLHGLVRSYGLQDRVTIDGRWISEGEKRHLLSHALGVVYAPLDEDSYGYPTLEGAQACRPIISVMDSGGVREFVEDGKSGYLTTPEPVAIAAAFDRLWSDRTLAETLGRGARERIDALRINWDHVVARLTA</sequence>
<evidence type="ECO:0000313" key="4">
    <source>
        <dbReference type="Proteomes" id="UP000007753"/>
    </source>
</evidence>
<dbReference type="InterPro" id="IPR001296">
    <property type="entry name" value="Glyco_trans_1"/>
</dbReference>
<evidence type="ECO:0000259" key="2">
    <source>
        <dbReference type="Pfam" id="PF00534"/>
    </source>
</evidence>
<dbReference type="GO" id="GO:0012505">
    <property type="term" value="C:endomembrane system"/>
    <property type="evidence" value="ECO:0007669"/>
    <property type="project" value="TreeGrafter"/>
</dbReference>
<evidence type="ECO:0000313" key="3">
    <source>
        <dbReference type="EMBL" id="BAI97857.1"/>
    </source>
</evidence>
<dbReference type="STRING" id="452662.SJA_C1-30230"/>
<dbReference type="SUPFAM" id="SSF53756">
    <property type="entry name" value="UDP-Glycosyltransferase/glycogen phosphorylase"/>
    <property type="match status" value="1"/>
</dbReference>
<dbReference type="EC" id="2.4.1.-" evidence="3"/>
<dbReference type="Proteomes" id="UP000007753">
    <property type="component" value="Chromosome 1"/>
</dbReference>
<gene>
    <name evidence="3" type="primary">alg2</name>
    <name evidence="3" type="ordered locus">SJA_C1-30230</name>
</gene>
<dbReference type="PANTHER" id="PTHR45918:SF1">
    <property type="entry name" value="ALPHA-1,3_1,6-MANNOSYLTRANSFERASE ALG2"/>
    <property type="match status" value="1"/>
</dbReference>
<dbReference type="HOGENOM" id="CLU_796569_0_0_5"/>
<reference evidence="3 4" key="1">
    <citation type="journal article" date="2010" name="J. Bacteriol.">
        <title>Complete genome sequence of the representative gamma-hexachlorocyclohexane-degrading bacterium Sphingobium japonicum UT26.</title>
        <authorList>
            <person name="Nagata Y."/>
            <person name="Ohtsubo Y."/>
            <person name="Endo R."/>
            <person name="Ichikawa N."/>
            <person name="Ankai A."/>
            <person name="Oguchi A."/>
            <person name="Fukui S."/>
            <person name="Fujita N."/>
            <person name="Tsuda M."/>
        </authorList>
    </citation>
    <scope>NUCLEOTIDE SEQUENCE [LARGE SCALE GENOMIC DNA]</scope>
    <source>
        <strain evidence="4">DSM 16413 / CCM 7287 / MTCC 6362 / UT26 / NBRC 101211 / UT26S</strain>
    </source>
</reference>
<dbReference type="Pfam" id="PF00534">
    <property type="entry name" value="Glycos_transf_1"/>
    <property type="match status" value="1"/>
</dbReference>
<accession>D4Z5H5</accession>
<dbReference type="AlphaFoldDB" id="D4Z5H5"/>
<dbReference type="CAZy" id="GT4">
    <property type="family name" value="Glycosyltransferase Family 4"/>
</dbReference>
<organism evidence="3 4">
    <name type="scientific">Sphingobium indicum (strain DSM 16413 / CCM 7287 / MTCC 6362 / UT26 / NBRC 101211 / UT26S)</name>
    <name type="common">Sphingobium japonicum</name>
    <dbReference type="NCBI Taxonomy" id="452662"/>
    <lineage>
        <taxon>Bacteria</taxon>
        <taxon>Pseudomonadati</taxon>
        <taxon>Pseudomonadota</taxon>
        <taxon>Alphaproteobacteria</taxon>
        <taxon>Sphingomonadales</taxon>
        <taxon>Sphingomonadaceae</taxon>
        <taxon>Sphingobium</taxon>
    </lineage>
</organism>
<proteinExistence type="predicted"/>
<dbReference type="PANTHER" id="PTHR45918">
    <property type="entry name" value="ALPHA-1,3/1,6-MANNOSYLTRANSFERASE ALG2"/>
    <property type="match status" value="1"/>
</dbReference>
<dbReference type="eggNOG" id="COG0438">
    <property type="taxonomic scope" value="Bacteria"/>
</dbReference>
<dbReference type="InterPro" id="IPR027054">
    <property type="entry name" value="ALG2"/>
</dbReference>
<protein>
    <submittedName>
        <fullName evidence="3">Alpha-1,3-mannosyltransferase</fullName>
        <ecNumber evidence="3">2.4.1.-</ecNumber>
    </submittedName>
</protein>
<keyword evidence="3" id="KW-0328">Glycosyltransferase</keyword>
<dbReference type="GO" id="GO:0004378">
    <property type="term" value="F:GDP-Man:Man(1)GlcNAc(2)-PP-Dol alpha-1,3-mannosyltransferase activity"/>
    <property type="evidence" value="ECO:0007669"/>
    <property type="project" value="InterPro"/>
</dbReference>